<evidence type="ECO:0000256" key="3">
    <source>
        <dbReference type="ARBA" id="ARBA00022553"/>
    </source>
</evidence>
<dbReference type="Gene3D" id="2.10.70.100">
    <property type="match status" value="1"/>
</dbReference>
<dbReference type="NCBIfam" id="TIGR00229">
    <property type="entry name" value="sensory_box"/>
    <property type="match status" value="1"/>
</dbReference>
<dbReference type="InterPro" id="IPR036097">
    <property type="entry name" value="HisK_dim/P_sf"/>
</dbReference>
<dbReference type="Pfam" id="PF00072">
    <property type="entry name" value="Response_reg"/>
    <property type="match status" value="1"/>
</dbReference>
<evidence type="ECO:0000259" key="9">
    <source>
        <dbReference type="PROSITE" id="PS50113"/>
    </source>
</evidence>
<dbReference type="SMART" id="SM00448">
    <property type="entry name" value="REC"/>
    <property type="match status" value="1"/>
</dbReference>
<dbReference type="EMBL" id="JBHUOL010000018">
    <property type="protein sequence ID" value="MFD2909237.1"/>
    <property type="molecule type" value="Genomic_DNA"/>
</dbReference>
<feature type="domain" description="PAS" evidence="8">
    <location>
        <begin position="31"/>
        <end position="101"/>
    </location>
</feature>
<dbReference type="InterPro" id="IPR011006">
    <property type="entry name" value="CheY-like_superfamily"/>
</dbReference>
<dbReference type="InterPro" id="IPR003661">
    <property type="entry name" value="HisK_dim/P_dom"/>
</dbReference>
<dbReference type="PROSITE" id="PS50113">
    <property type="entry name" value="PAC"/>
    <property type="match status" value="1"/>
</dbReference>
<evidence type="ECO:0000313" key="10">
    <source>
        <dbReference type="EMBL" id="MFD2909237.1"/>
    </source>
</evidence>
<dbReference type="Pfam" id="PF00512">
    <property type="entry name" value="HisKA"/>
    <property type="match status" value="1"/>
</dbReference>
<dbReference type="InterPro" id="IPR036890">
    <property type="entry name" value="HATPase_C_sf"/>
</dbReference>
<dbReference type="SMART" id="SM00091">
    <property type="entry name" value="PAS"/>
    <property type="match status" value="1"/>
</dbReference>
<dbReference type="InterPro" id="IPR003594">
    <property type="entry name" value="HATPase_dom"/>
</dbReference>
<proteinExistence type="predicted"/>
<evidence type="ECO:0000256" key="2">
    <source>
        <dbReference type="ARBA" id="ARBA00012438"/>
    </source>
</evidence>
<feature type="domain" description="Response regulatory" evidence="7">
    <location>
        <begin position="549"/>
        <end position="667"/>
    </location>
</feature>
<evidence type="ECO:0000313" key="11">
    <source>
        <dbReference type="Proteomes" id="UP001597549"/>
    </source>
</evidence>
<dbReference type="InterPro" id="IPR005467">
    <property type="entry name" value="His_kinase_dom"/>
</dbReference>
<comment type="catalytic activity">
    <reaction evidence="1">
        <text>ATP + protein L-histidine = ADP + protein N-phospho-L-histidine.</text>
        <dbReference type="EC" id="2.7.13.3"/>
    </reaction>
</comment>
<dbReference type="Pfam" id="PF08447">
    <property type="entry name" value="PAS_3"/>
    <property type="match status" value="2"/>
</dbReference>
<dbReference type="SMART" id="SM00388">
    <property type="entry name" value="HisKA"/>
    <property type="match status" value="1"/>
</dbReference>
<dbReference type="InterPro" id="IPR000700">
    <property type="entry name" value="PAS-assoc_C"/>
</dbReference>
<dbReference type="Gene3D" id="3.30.450.20">
    <property type="entry name" value="PAS domain"/>
    <property type="match status" value="2"/>
</dbReference>
<dbReference type="SUPFAM" id="SSF55785">
    <property type="entry name" value="PYP-like sensor domain (PAS domain)"/>
    <property type="match status" value="2"/>
</dbReference>
<dbReference type="RefSeq" id="WP_379807555.1">
    <property type="nucleotide sequence ID" value="NZ_JBHUOL010000018.1"/>
</dbReference>
<dbReference type="InterPro" id="IPR035965">
    <property type="entry name" value="PAS-like_dom_sf"/>
</dbReference>
<dbReference type="SUPFAM" id="SSF55874">
    <property type="entry name" value="ATPase domain of HSP90 chaperone/DNA topoisomerase II/histidine kinase"/>
    <property type="match status" value="1"/>
</dbReference>
<dbReference type="SUPFAM" id="SSF52172">
    <property type="entry name" value="CheY-like"/>
    <property type="match status" value="1"/>
</dbReference>
<dbReference type="SMART" id="SM00086">
    <property type="entry name" value="PAC"/>
    <property type="match status" value="2"/>
</dbReference>
<dbReference type="InterPro" id="IPR004358">
    <property type="entry name" value="Sig_transdc_His_kin-like_C"/>
</dbReference>
<dbReference type="SUPFAM" id="SSF47384">
    <property type="entry name" value="Homodimeric domain of signal transducing histidine kinase"/>
    <property type="match status" value="1"/>
</dbReference>
<protein>
    <recommendedName>
        <fullName evidence="2">histidine kinase</fullName>
        <ecNumber evidence="2">2.7.13.3</ecNumber>
    </recommendedName>
</protein>
<organism evidence="10 11">
    <name type="scientific">Flavobacterium ardleyense</name>
    <dbReference type="NCBI Taxonomy" id="2038737"/>
    <lineage>
        <taxon>Bacteria</taxon>
        <taxon>Pseudomonadati</taxon>
        <taxon>Bacteroidota</taxon>
        <taxon>Flavobacteriia</taxon>
        <taxon>Flavobacteriales</taxon>
        <taxon>Flavobacteriaceae</taxon>
        <taxon>Flavobacterium</taxon>
    </lineage>
</organism>
<dbReference type="PROSITE" id="PS50112">
    <property type="entry name" value="PAS"/>
    <property type="match status" value="1"/>
</dbReference>
<dbReference type="CDD" id="cd00130">
    <property type="entry name" value="PAS"/>
    <property type="match status" value="1"/>
</dbReference>
<dbReference type="InterPro" id="IPR000014">
    <property type="entry name" value="PAS"/>
</dbReference>
<dbReference type="Gene3D" id="3.40.50.2300">
    <property type="match status" value="1"/>
</dbReference>
<sequence>MENFSAPNNEDKEKIKSLEAELAFYKNKDSLHDNFQYFFNQTTDLVCIANLDGFYVKVNAAFIKALGYAEEDLISKPFISFVHPDDVAKTLAELQNLKEGTNTVNFGNRYLKKNGDSIYLQWIATINTTTRIVFGIARDITEINKTQEKLALSESLLNESQKMAKIGSWNFDLMTQELHWSDEMYNIFEIDKDSDSFLYKKFLERLSKDVVYYLTKLTNEAIHNKKSYEIEQVITLPDGREKWISGIGKPILNEEGKVVKLRGNARDITAQKERDNAIKDKESAELANQAKSDFLTNVSHEIRTPLNGIIGFSDLLLKTELDINQQVYMSTINESGNLLLDIITDILDFSKIESGKFEMYKETVELKALAYQIIDLFKSHSINKQIDLKVEFGEELPDYIFADSVRLKQVLINLIGNAIKFTHYGQVVLKIEEIKKVKNTYSTIRFSVIDTGIGIKKENLAKIFHSFVQEDLSTNKRFGGTGLGLSISNKILEKNKSKIQVTSKLGEGSNFYFNVTFKISEAPEPESLKKIVTVTQQKDEAHKFSKLLNVLIVEDNKINMLLCKKMVHIILPNSTIFEAENGQIALEILEKTPIDLILLDIQMPVKNGYETTIEIRNNNKLKKIPIIAITAGIMVSEKEKCLEYGMDDYISKPYKLTELQSVINKYI</sequence>
<dbReference type="CDD" id="cd17546">
    <property type="entry name" value="REC_hyHK_CKI1_RcsC-like"/>
    <property type="match status" value="1"/>
</dbReference>
<keyword evidence="3 5" id="KW-0597">Phosphoprotein</keyword>
<dbReference type="Proteomes" id="UP001597549">
    <property type="component" value="Unassembled WGS sequence"/>
</dbReference>
<feature type="domain" description="Histidine kinase" evidence="6">
    <location>
        <begin position="297"/>
        <end position="519"/>
    </location>
</feature>
<dbReference type="PROSITE" id="PS50110">
    <property type="entry name" value="RESPONSE_REGULATORY"/>
    <property type="match status" value="1"/>
</dbReference>
<dbReference type="InterPro" id="IPR001610">
    <property type="entry name" value="PAC"/>
</dbReference>
<dbReference type="Gene3D" id="3.30.565.10">
    <property type="entry name" value="Histidine kinase-like ATPase, C-terminal domain"/>
    <property type="match status" value="1"/>
</dbReference>
<feature type="domain" description="PAC" evidence="9">
    <location>
        <begin position="228"/>
        <end position="280"/>
    </location>
</feature>
<name>A0ABW5Z9C3_9FLAO</name>
<keyword evidence="4" id="KW-0902">Two-component regulatory system</keyword>
<evidence type="ECO:0000256" key="5">
    <source>
        <dbReference type="PROSITE-ProRule" id="PRU00169"/>
    </source>
</evidence>
<dbReference type="SMART" id="SM00387">
    <property type="entry name" value="HATPase_c"/>
    <property type="match status" value="1"/>
</dbReference>
<evidence type="ECO:0000259" key="7">
    <source>
        <dbReference type="PROSITE" id="PS50110"/>
    </source>
</evidence>
<dbReference type="PRINTS" id="PR00344">
    <property type="entry name" value="BCTRLSENSOR"/>
</dbReference>
<dbReference type="EC" id="2.7.13.3" evidence="2"/>
<dbReference type="InterPro" id="IPR013655">
    <property type="entry name" value="PAS_fold_3"/>
</dbReference>
<reference evidence="11" key="1">
    <citation type="journal article" date="2019" name="Int. J. Syst. Evol. Microbiol.">
        <title>The Global Catalogue of Microorganisms (GCM) 10K type strain sequencing project: providing services to taxonomists for standard genome sequencing and annotation.</title>
        <authorList>
            <consortium name="The Broad Institute Genomics Platform"/>
            <consortium name="The Broad Institute Genome Sequencing Center for Infectious Disease"/>
            <person name="Wu L."/>
            <person name="Ma J."/>
        </authorList>
    </citation>
    <scope>NUCLEOTIDE SEQUENCE [LARGE SCALE GENOMIC DNA]</scope>
    <source>
        <strain evidence="11">KCTC 52644</strain>
    </source>
</reference>
<evidence type="ECO:0000259" key="8">
    <source>
        <dbReference type="PROSITE" id="PS50112"/>
    </source>
</evidence>
<dbReference type="Gene3D" id="1.10.287.130">
    <property type="match status" value="1"/>
</dbReference>
<evidence type="ECO:0000259" key="6">
    <source>
        <dbReference type="PROSITE" id="PS50109"/>
    </source>
</evidence>
<dbReference type="PROSITE" id="PS50109">
    <property type="entry name" value="HIS_KIN"/>
    <property type="match status" value="1"/>
</dbReference>
<dbReference type="InterPro" id="IPR001789">
    <property type="entry name" value="Sig_transdc_resp-reg_receiver"/>
</dbReference>
<evidence type="ECO:0000256" key="4">
    <source>
        <dbReference type="ARBA" id="ARBA00023012"/>
    </source>
</evidence>
<accession>A0ABW5Z9C3</accession>
<dbReference type="CDD" id="cd16922">
    <property type="entry name" value="HATPase_EvgS-ArcB-TorS-like"/>
    <property type="match status" value="1"/>
</dbReference>
<gene>
    <name evidence="10" type="ORF">ACFSX9_10915</name>
</gene>
<dbReference type="Pfam" id="PF02518">
    <property type="entry name" value="HATPase_c"/>
    <property type="match status" value="1"/>
</dbReference>
<dbReference type="PANTHER" id="PTHR45339:SF1">
    <property type="entry name" value="HYBRID SIGNAL TRANSDUCTION HISTIDINE KINASE J"/>
    <property type="match status" value="1"/>
</dbReference>
<keyword evidence="11" id="KW-1185">Reference proteome</keyword>
<feature type="modified residue" description="4-aspartylphosphate" evidence="5">
    <location>
        <position position="600"/>
    </location>
</feature>
<evidence type="ECO:0000256" key="1">
    <source>
        <dbReference type="ARBA" id="ARBA00000085"/>
    </source>
</evidence>
<comment type="caution">
    <text evidence="10">The sequence shown here is derived from an EMBL/GenBank/DDBJ whole genome shotgun (WGS) entry which is preliminary data.</text>
</comment>
<dbReference type="PANTHER" id="PTHR45339">
    <property type="entry name" value="HYBRID SIGNAL TRANSDUCTION HISTIDINE KINASE J"/>
    <property type="match status" value="1"/>
</dbReference>
<dbReference type="CDD" id="cd00082">
    <property type="entry name" value="HisKA"/>
    <property type="match status" value="1"/>
</dbReference>